<proteinExistence type="predicted"/>
<feature type="compositionally biased region" description="Basic and acidic residues" evidence="1">
    <location>
        <begin position="126"/>
        <end position="145"/>
    </location>
</feature>
<dbReference type="EMBL" id="FOXV01000003">
    <property type="protein sequence ID" value="SFQ27335.1"/>
    <property type="molecule type" value="Genomic_DNA"/>
</dbReference>
<name>A0A1I5X5Q9_9RHOB</name>
<evidence type="ECO:0000313" key="4">
    <source>
        <dbReference type="Proteomes" id="UP000243106"/>
    </source>
</evidence>
<dbReference type="Gene3D" id="1.10.260.40">
    <property type="entry name" value="lambda repressor-like DNA-binding domains"/>
    <property type="match status" value="1"/>
</dbReference>
<evidence type="ECO:0000259" key="2">
    <source>
        <dbReference type="Pfam" id="PF13464"/>
    </source>
</evidence>
<dbReference type="InterPro" id="IPR050400">
    <property type="entry name" value="Bact_Cytoskel_RodZ"/>
</dbReference>
<dbReference type="InterPro" id="IPR010982">
    <property type="entry name" value="Lambda_DNA-bd_dom_sf"/>
</dbReference>
<dbReference type="InterPro" id="IPR025194">
    <property type="entry name" value="RodZ-like_C"/>
</dbReference>
<dbReference type="AlphaFoldDB" id="A0A1I5X5Q9"/>
<keyword evidence="4" id="KW-1185">Reference proteome</keyword>
<organism evidence="3 4">
    <name type="scientific">Roseivivax halotolerans</name>
    <dbReference type="NCBI Taxonomy" id="93684"/>
    <lineage>
        <taxon>Bacteria</taxon>
        <taxon>Pseudomonadati</taxon>
        <taxon>Pseudomonadota</taxon>
        <taxon>Alphaproteobacteria</taxon>
        <taxon>Rhodobacterales</taxon>
        <taxon>Roseobacteraceae</taxon>
        <taxon>Roseivivax</taxon>
    </lineage>
</organism>
<dbReference type="STRING" id="93684.SAMN05421853_103160"/>
<dbReference type="PANTHER" id="PTHR34475">
    <property type="match status" value="1"/>
</dbReference>
<dbReference type="PANTHER" id="PTHR34475:SF1">
    <property type="entry name" value="CYTOSKELETON PROTEIN RODZ"/>
    <property type="match status" value="1"/>
</dbReference>
<accession>A0A1I5X5Q9</accession>
<gene>
    <name evidence="3" type="ORF">SAMN05421853_103160</name>
</gene>
<reference evidence="4" key="1">
    <citation type="submission" date="2016-10" db="EMBL/GenBank/DDBJ databases">
        <authorList>
            <person name="Varghese N."/>
            <person name="Submissions S."/>
        </authorList>
    </citation>
    <scope>NUCLEOTIDE SEQUENCE [LARGE SCALE GENOMIC DNA]</scope>
    <source>
        <strain evidence="4">JCM 10271</strain>
    </source>
</reference>
<feature type="domain" description="Cytoskeleton protein RodZ-like C-terminal" evidence="2">
    <location>
        <begin position="339"/>
        <end position="404"/>
    </location>
</feature>
<dbReference type="GO" id="GO:0003677">
    <property type="term" value="F:DNA binding"/>
    <property type="evidence" value="ECO:0007669"/>
    <property type="project" value="InterPro"/>
</dbReference>
<protein>
    <submittedName>
        <fullName evidence="3">Protein RodZ, contains Xre-like HTH and DUF4115 domains</fullName>
    </submittedName>
</protein>
<evidence type="ECO:0000313" key="3">
    <source>
        <dbReference type="EMBL" id="SFQ27335.1"/>
    </source>
</evidence>
<dbReference type="Pfam" id="PF13413">
    <property type="entry name" value="HTH_25"/>
    <property type="match status" value="1"/>
</dbReference>
<dbReference type="Proteomes" id="UP000243106">
    <property type="component" value="Unassembled WGS sequence"/>
</dbReference>
<sequence>MDGWRVFSKSGADVMIGRKSRKSVEDHIVAPQGYDDFEVRLGDVMRGERATMGKSLLDVERELRIKANYIAAIENTDPTAFDTPGFIAGYVRSYSRYLGLDPDEAFSQFCAESGFSTAHGMSDEASSVKRKEPIVAPRPDRDPLAEPRISFAPAGESFLSRVEPSAIGSTLVLFLLVAGIGYGGWTVLQEVQRVRLAPVDQTPVVLSDLDPVDVASATTEDDTTADGSGVFNPPSSEALDRLYRPQALDVPVLVARDAPISTLDPASVGAFADADRRSLPHREGPQDAEAQFAAVNGQSSTAAVSGVEGALAEALGQANEVASGPQVLETTGPGVTMIAVRPAWVRVRAADGTVIYEAIMNAGDTFDVPRTEEAPTLRIGESGAVYFAMNGQTYGPVGPRGSVTSNLALSVDNLSQTYEVAQIDADADLARVVAELNVSGTPDLPTSE</sequence>
<feature type="region of interest" description="Disordered" evidence="1">
    <location>
        <begin position="122"/>
        <end position="146"/>
    </location>
</feature>
<dbReference type="Pfam" id="PF13464">
    <property type="entry name" value="RodZ_C"/>
    <property type="match status" value="1"/>
</dbReference>
<evidence type="ECO:0000256" key="1">
    <source>
        <dbReference type="SAM" id="MobiDB-lite"/>
    </source>
</evidence>